<protein>
    <recommendedName>
        <fullName evidence="13">C2H2-type domain-containing protein</fullName>
    </recommendedName>
</protein>
<dbReference type="GO" id="GO:0010468">
    <property type="term" value="P:regulation of gene expression"/>
    <property type="evidence" value="ECO:0007669"/>
    <property type="project" value="TreeGrafter"/>
</dbReference>
<dbReference type="SUPFAM" id="SSF57667">
    <property type="entry name" value="beta-beta-alpha zinc fingers"/>
    <property type="match status" value="1"/>
</dbReference>
<evidence type="ECO:0000256" key="8">
    <source>
        <dbReference type="ARBA" id="ARBA00023125"/>
    </source>
</evidence>
<dbReference type="EMBL" id="MU863632">
    <property type="protein sequence ID" value="KAK4102117.1"/>
    <property type="molecule type" value="Genomic_DNA"/>
</dbReference>
<feature type="compositionally biased region" description="Polar residues" evidence="12">
    <location>
        <begin position="261"/>
        <end position="285"/>
    </location>
</feature>
<dbReference type="GO" id="GO:0005634">
    <property type="term" value="C:nucleus"/>
    <property type="evidence" value="ECO:0007669"/>
    <property type="project" value="UniProtKB-SubCell"/>
</dbReference>
<dbReference type="PANTHER" id="PTHR16515:SF58">
    <property type="entry name" value="ZINC FINGER PROTEIN 22"/>
    <property type="match status" value="1"/>
</dbReference>
<feature type="domain" description="C2H2-type" evidence="13">
    <location>
        <begin position="378"/>
        <end position="405"/>
    </location>
</feature>
<keyword evidence="8" id="KW-0238">DNA-binding</keyword>
<evidence type="ECO:0000313" key="14">
    <source>
        <dbReference type="EMBL" id="KAK4102117.1"/>
    </source>
</evidence>
<evidence type="ECO:0000256" key="11">
    <source>
        <dbReference type="PROSITE-ProRule" id="PRU00042"/>
    </source>
</evidence>
<dbReference type="PANTHER" id="PTHR16515">
    <property type="entry name" value="PR DOMAIN ZINC FINGER PROTEIN"/>
    <property type="match status" value="1"/>
</dbReference>
<evidence type="ECO:0000256" key="7">
    <source>
        <dbReference type="ARBA" id="ARBA00023015"/>
    </source>
</evidence>
<feature type="compositionally biased region" description="Basic and acidic residues" evidence="12">
    <location>
        <begin position="1"/>
        <end position="10"/>
    </location>
</feature>
<dbReference type="FunFam" id="3.30.160.60:FF:000322">
    <property type="entry name" value="GDNF-inducible zinc finger protein 1"/>
    <property type="match status" value="1"/>
</dbReference>
<gene>
    <name evidence="14" type="ORF">N658DRAFT_424118</name>
</gene>
<feature type="compositionally biased region" description="Polar residues" evidence="12">
    <location>
        <begin position="243"/>
        <end position="252"/>
    </location>
</feature>
<evidence type="ECO:0000256" key="1">
    <source>
        <dbReference type="ARBA" id="ARBA00004123"/>
    </source>
</evidence>
<name>A0AAN6T2Y3_9PEZI</name>
<dbReference type="GO" id="GO:0008270">
    <property type="term" value="F:zinc ion binding"/>
    <property type="evidence" value="ECO:0007669"/>
    <property type="project" value="UniProtKB-KW"/>
</dbReference>
<keyword evidence="4" id="KW-0677">Repeat</keyword>
<dbReference type="InterPro" id="IPR050331">
    <property type="entry name" value="Zinc_finger"/>
</dbReference>
<keyword evidence="3" id="KW-0479">Metal-binding</keyword>
<comment type="similarity">
    <text evidence="2">Belongs to the krueppel C2H2-type zinc-finger protein family.</text>
</comment>
<dbReference type="Pfam" id="PF00096">
    <property type="entry name" value="zf-C2H2"/>
    <property type="match status" value="2"/>
</dbReference>
<dbReference type="PROSITE" id="PS50157">
    <property type="entry name" value="ZINC_FINGER_C2H2_2"/>
    <property type="match status" value="2"/>
</dbReference>
<reference evidence="14" key="1">
    <citation type="journal article" date="2023" name="Mol. Phylogenet. Evol.">
        <title>Genome-scale phylogeny and comparative genomics of the fungal order Sordariales.</title>
        <authorList>
            <person name="Hensen N."/>
            <person name="Bonometti L."/>
            <person name="Westerberg I."/>
            <person name="Brannstrom I.O."/>
            <person name="Guillou S."/>
            <person name="Cros-Aarteil S."/>
            <person name="Calhoun S."/>
            <person name="Haridas S."/>
            <person name="Kuo A."/>
            <person name="Mondo S."/>
            <person name="Pangilinan J."/>
            <person name="Riley R."/>
            <person name="LaButti K."/>
            <person name="Andreopoulos B."/>
            <person name="Lipzen A."/>
            <person name="Chen C."/>
            <person name="Yan M."/>
            <person name="Daum C."/>
            <person name="Ng V."/>
            <person name="Clum A."/>
            <person name="Steindorff A."/>
            <person name="Ohm R.A."/>
            <person name="Martin F."/>
            <person name="Silar P."/>
            <person name="Natvig D.O."/>
            <person name="Lalanne C."/>
            <person name="Gautier V."/>
            <person name="Ament-Velasquez S.L."/>
            <person name="Kruys A."/>
            <person name="Hutchinson M.I."/>
            <person name="Powell A.J."/>
            <person name="Barry K."/>
            <person name="Miller A.N."/>
            <person name="Grigoriev I.V."/>
            <person name="Debuchy R."/>
            <person name="Gladieux P."/>
            <person name="Hiltunen Thoren M."/>
            <person name="Johannesson H."/>
        </authorList>
    </citation>
    <scope>NUCLEOTIDE SEQUENCE</scope>
    <source>
        <strain evidence="14">CBS 757.83</strain>
    </source>
</reference>
<evidence type="ECO:0000256" key="3">
    <source>
        <dbReference type="ARBA" id="ARBA00022723"/>
    </source>
</evidence>
<comment type="subcellular location">
    <subcellularLocation>
        <location evidence="1">Nucleus</location>
    </subcellularLocation>
</comment>
<dbReference type="InterPro" id="IPR036236">
    <property type="entry name" value="Znf_C2H2_sf"/>
</dbReference>
<comment type="caution">
    <text evidence="14">The sequence shown here is derived from an EMBL/GenBank/DDBJ whole genome shotgun (WGS) entry which is preliminary data.</text>
</comment>
<feature type="compositionally biased region" description="Polar residues" evidence="12">
    <location>
        <begin position="201"/>
        <end position="219"/>
    </location>
</feature>
<feature type="region of interest" description="Disordered" evidence="12">
    <location>
        <begin position="1"/>
        <end position="83"/>
    </location>
</feature>
<reference evidence="14" key="2">
    <citation type="submission" date="2023-05" db="EMBL/GenBank/DDBJ databases">
        <authorList>
            <consortium name="Lawrence Berkeley National Laboratory"/>
            <person name="Steindorff A."/>
            <person name="Hensen N."/>
            <person name="Bonometti L."/>
            <person name="Westerberg I."/>
            <person name="Brannstrom I.O."/>
            <person name="Guillou S."/>
            <person name="Cros-Aarteil S."/>
            <person name="Calhoun S."/>
            <person name="Haridas S."/>
            <person name="Kuo A."/>
            <person name="Mondo S."/>
            <person name="Pangilinan J."/>
            <person name="Riley R."/>
            <person name="Labutti K."/>
            <person name="Andreopoulos B."/>
            <person name="Lipzen A."/>
            <person name="Chen C."/>
            <person name="Yanf M."/>
            <person name="Daum C."/>
            <person name="Ng V."/>
            <person name="Clum A."/>
            <person name="Ohm R."/>
            <person name="Martin F."/>
            <person name="Silar P."/>
            <person name="Natvig D."/>
            <person name="Lalanne C."/>
            <person name="Gautier V."/>
            <person name="Ament-Velasquez S.L."/>
            <person name="Kruys A."/>
            <person name="Hutchinson M.I."/>
            <person name="Powell A.J."/>
            <person name="Barry K."/>
            <person name="Miller A.N."/>
            <person name="Grigoriev I.V."/>
            <person name="Debuchy R."/>
            <person name="Gladieux P."/>
            <person name="Thoren M.H."/>
            <person name="Johannesson H."/>
        </authorList>
    </citation>
    <scope>NUCLEOTIDE SEQUENCE</scope>
    <source>
        <strain evidence="14">CBS 757.83</strain>
    </source>
</reference>
<evidence type="ECO:0000259" key="13">
    <source>
        <dbReference type="PROSITE" id="PS50157"/>
    </source>
</evidence>
<dbReference type="Proteomes" id="UP001305647">
    <property type="component" value="Unassembled WGS sequence"/>
</dbReference>
<dbReference type="InterPro" id="IPR013087">
    <property type="entry name" value="Znf_C2H2_type"/>
</dbReference>
<evidence type="ECO:0000256" key="9">
    <source>
        <dbReference type="ARBA" id="ARBA00023163"/>
    </source>
</evidence>
<evidence type="ECO:0000256" key="4">
    <source>
        <dbReference type="ARBA" id="ARBA00022737"/>
    </source>
</evidence>
<organism evidence="14 15">
    <name type="scientific">Parathielavia hyrcaniae</name>
    <dbReference type="NCBI Taxonomy" id="113614"/>
    <lineage>
        <taxon>Eukaryota</taxon>
        <taxon>Fungi</taxon>
        <taxon>Dikarya</taxon>
        <taxon>Ascomycota</taxon>
        <taxon>Pezizomycotina</taxon>
        <taxon>Sordariomycetes</taxon>
        <taxon>Sordariomycetidae</taxon>
        <taxon>Sordariales</taxon>
        <taxon>Chaetomiaceae</taxon>
        <taxon>Parathielavia</taxon>
    </lineage>
</organism>
<evidence type="ECO:0000256" key="2">
    <source>
        <dbReference type="ARBA" id="ARBA00006991"/>
    </source>
</evidence>
<keyword evidence="15" id="KW-1185">Reference proteome</keyword>
<keyword evidence="5 11" id="KW-0863">Zinc-finger</keyword>
<feature type="compositionally biased region" description="Basic and acidic residues" evidence="12">
    <location>
        <begin position="447"/>
        <end position="469"/>
    </location>
</feature>
<feature type="compositionally biased region" description="Polar residues" evidence="12">
    <location>
        <begin position="152"/>
        <end position="175"/>
    </location>
</feature>
<sequence>MSTIPKDIHPGARPASPLIGANPPRLPSLTESSTVPPPSFSNTNAARSTGPPSTSVLTPHPGSVSDGFPPSGGPHSGYPHTSQAGGHSLYFASHMTGSWPTPGLSQPSAYTYSNSTSGAPGPGPLAPPSYNRAPPAYGSAQSPSHQHFPGRASSSAPNGETIPASHSYQDQQSFQSPVGVGGAGAGGGGNLGSPVNGPGNQQSGLAQSMLRNPAANTPRQAGPGHNTPVGGSAAGQEGGSYRPQPTATNYYPHSSAPPQPQFTSYAPTVTQPSPTNHSPATSSPSIPRGPASIPAMAPPLQYPSGRGYPNTAMTSYASYNAIPGPVLSNMHHPGGALAMVGSMSGLSSYNHHPGMPPHHPHHVYVHPGGPPSQSERPFKCNTCPQAFNRNHDLKRHQRIHLAVKPFGCGDCDKRFSRKDALKRHRLVKGCGGASPPEGAAGVNNDRSSNDRVAPKNSDREISPRMKEEP</sequence>
<evidence type="ECO:0000256" key="5">
    <source>
        <dbReference type="ARBA" id="ARBA00022771"/>
    </source>
</evidence>
<feature type="compositionally biased region" description="Gly residues" evidence="12">
    <location>
        <begin position="179"/>
        <end position="191"/>
    </location>
</feature>
<keyword evidence="7" id="KW-0805">Transcription regulation</keyword>
<dbReference type="AlphaFoldDB" id="A0AAN6T2Y3"/>
<proteinExistence type="inferred from homology"/>
<dbReference type="Gene3D" id="3.30.160.60">
    <property type="entry name" value="Classic Zinc Finger"/>
    <property type="match status" value="2"/>
</dbReference>
<accession>A0AAN6T2Y3</accession>
<keyword evidence="9" id="KW-0804">Transcription</keyword>
<dbReference type="GO" id="GO:0003677">
    <property type="term" value="F:DNA binding"/>
    <property type="evidence" value="ECO:0007669"/>
    <property type="project" value="UniProtKB-KW"/>
</dbReference>
<keyword evidence="10" id="KW-0539">Nucleus</keyword>
<feature type="domain" description="C2H2-type" evidence="13">
    <location>
        <begin position="406"/>
        <end position="435"/>
    </location>
</feature>
<evidence type="ECO:0000256" key="10">
    <source>
        <dbReference type="ARBA" id="ARBA00023242"/>
    </source>
</evidence>
<feature type="region of interest" description="Disordered" evidence="12">
    <location>
        <begin position="110"/>
        <end position="302"/>
    </location>
</feature>
<keyword evidence="6" id="KW-0862">Zinc</keyword>
<evidence type="ECO:0000256" key="12">
    <source>
        <dbReference type="SAM" id="MobiDB-lite"/>
    </source>
</evidence>
<evidence type="ECO:0000256" key="6">
    <source>
        <dbReference type="ARBA" id="ARBA00022833"/>
    </source>
</evidence>
<dbReference type="PROSITE" id="PS00028">
    <property type="entry name" value="ZINC_FINGER_C2H2_1"/>
    <property type="match status" value="1"/>
</dbReference>
<evidence type="ECO:0000313" key="15">
    <source>
        <dbReference type="Proteomes" id="UP001305647"/>
    </source>
</evidence>
<feature type="region of interest" description="Disordered" evidence="12">
    <location>
        <begin position="427"/>
        <end position="469"/>
    </location>
</feature>
<feature type="compositionally biased region" description="Polar residues" evidence="12">
    <location>
        <begin position="29"/>
        <end position="57"/>
    </location>
</feature>
<dbReference type="SMART" id="SM00355">
    <property type="entry name" value="ZnF_C2H2"/>
    <property type="match status" value="2"/>
</dbReference>
<dbReference type="FunFam" id="3.30.160.60:FF:000188">
    <property type="entry name" value="Zinc finger protein 787"/>
    <property type="match status" value="1"/>
</dbReference>